<evidence type="ECO:0000313" key="1">
    <source>
        <dbReference type="EMBL" id="NLR81130.1"/>
    </source>
</evidence>
<proteinExistence type="predicted"/>
<evidence type="ECO:0000313" key="2">
    <source>
        <dbReference type="Proteomes" id="UP000552864"/>
    </source>
</evidence>
<dbReference type="EMBL" id="JABAHZ010000005">
    <property type="protein sequence ID" value="NLR81130.1"/>
    <property type="molecule type" value="Genomic_DNA"/>
</dbReference>
<organism evidence="1 2">
    <name type="scientific">Chitinophaga eiseniae</name>
    <dbReference type="NCBI Taxonomy" id="634771"/>
    <lineage>
        <taxon>Bacteria</taxon>
        <taxon>Pseudomonadati</taxon>
        <taxon>Bacteroidota</taxon>
        <taxon>Chitinophagia</taxon>
        <taxon>Chitinophagales</taxon>
        <taxon>Chitinophagaceae</taxon>
        <taxon>Chitinophaga</taxon>
    </lineage>
</organism>
<accession>A0A847SD44</accession>
<dbReference type="AlphaFoldDB" id="A0A847SD44"/>
<comment type="caution">
    <text evidence="1">The sequence shown here is derived from an EMBL/GenBank/DDBJ whole genome shotgun (WGS) entry which is preliminary data.</text>
</comment>
<keyword evidence="2" id="KW-1185">Reference proteome</keyword>
<reference evidence="1 2" key="1">
    <citation type="submission" date="2020-04" db="EMBL/GenBank/DDBJ databases">
        <authorList>
            <person name="Yin C."/>
        </authorList>
    </citation>
    <scope>NUCLEOTIDE SEQUENCE [LARGE SCALE GENOMIC DNA]</scope>
    <source>
        <strain evidence="1 2">Ak56</strain>
    </source>
</reference>
<gene>
    <name evidence="1" type="ORF">HGH91_21045</name>
</gene>
<dbReference type="Proteomes" id="UP000552864">
    <property type="component" value="Unassembled WGS sequence"/>
</dbReference>
<name>A0A847SD44_9BACT</name>
<protein>
    <submittedName>
        <fullName evidence="1">Uncharacterized protein</fullName>
    </submittedName>
</protein>
<sequence>MKKGGGRHLFLFHKITNTMKRKYYVNNNVQYNGDYEVHVSTCEYFSMMFNRTEIGEFDTCQEAVRKAKKLYPKANGCFTCCRPCHTS</sequence>